<gene>
    <name evidence="1" type="ORF">CVT26_008487</name>
</gene>
<comment type="caution">
    <text evidence="1">The sequence shown here is derived from an EMBL/GenBank/DDBJ whole genome shotgun (WGS) entry which is preliminary data.</text>
</comment>
<evidence type="ECO:0008006" key="3">
    <source>
        <dbReference type="Google" id="ProtNLM"/>
    </source>
</evidence>
<name>A0A409XXI1_9AGAR</name>
<dbReference type="SUPFAM" id="SSF54197">
    <property type="entry name" value="HIT-like"/>
    <property type="match status" value="1"/>
</dbReference>
<evidence type="ECO:0000313" key="2">
    <source>
        <dbReference type="Proteomes" id="UP000284706"/>
    </source>
</evidence>
<keyword evidence="2" id="KW-1185">Reference proteome</keyword>
<dbReference type="AlphaFoldDB" id="A0A409XXI1"/>
<dbReference type="Gene3D" id="3.30.428.10">
    <property type="entry name" value="HIT-like"/>
    <property type="match status" value="1"/>
</dbReference>
<dbReference type="EMBL" id="NHYE01001425">
    <property type="protein sequence ID" value="PPQ95468.1"/>
    <property type="molecule type" value="Genomic_DNA"/>
</dbReference>
<evidence type="ECO:0000313" key="1">
    <source>
        <dbReference type="EMBL" id="PPQ95468.1"/>
    </source>
</evidence>
<accession>A0A409XXI1</accession>
<reference evidence="1 2" key="1">
    <citation type="journal article" date="2018" name="Evol. Lett.">
        <title>Horizontal gene cluster transfer increased hallucinogenic mushroom diversity.</title>
        <authorList>
            <person name="Reynolds H.T."/>
            <person name="Vijayakumar V."/>
            <person name="Gluck-Thaler E."/>
            <person name="Korotkin H.B."/>
            <person name="Matheny P.B."/>
            <person name="Slot J.C."/>
        </authorList>
    </citation>
    <scope>NUCLEOTIDE SEQUENCE [LARGE SCALE GENOMIC DNA]</scope>
    <source>
        <strain evidence="1 2">SRW20</strain>
    </source>
</reference>
<organism evidence="1 2">
    <name type="scientific">Gymnopilus dilepis</name>
    <dbReference type="NCBI Taxonomy" id="231916"/>
    <lineage>
        <taxon>Eukaryota</taxon>
        <taxon>Fungi</taxon>
        <taxon>Dikarya</taxon>
        <taxon>Basidiomycota</taxon>
        <taxon>Agaricomycotina</taxon>
        <taxon>Agaricomycetes</taxon>
        <taxon>Agaricomycetidae</taxon>
        <taxon>Agaricales</taxon>
        <taxon>Agaricineae</taxon>
        <taxon>Hymenogastraceae</taxon>
        <taxon>Gymnopilus</taxon>
    </lineage>
</organism>
<dbReference type="Proteomes" id="UP000284706">
    <property type="component" value="Unassembled WGS sequence"/>
</dbReference>
<dbReference type="InterPro" id="IPR036265">
    <property type="entry name" value="HIT-like_sf"/>
</dbReference>
<dbReference type="Pfam" id="PF11969">
    <property type="entry name" value="DcpS_C"/>
    <property type="match status" value="1"/>
</dbReference>
<dbReference type="InParanoid" id="A0A409XXI1"/>
<dbReference type="OrthoDB" id="1915375at2759"/>
<sequence>MSEAEPLDAPEFCKFCNTSVERGFNIVYEDAAFVAFEDRKPASRYHYLVVPKRHIGKVFGSCRIFRPTYSQKASVA</sequence>
<proteinExistence type="predicted"/>
<protein>
    <recommendedName>
        <fullName evidence="3">HIT domain-containing protein</fullName>
    </recommendedName>
</protein>